<evidence type="ECO:0000313" key="3">
    <source>
        <dbReference type="Proteomes" id="UP000324209"/>
    </source>
</evidence>
<reference evidence="2 3" key="1">
    <citation type="submission" date="2019-02" db="EMBL/GenBank/DDBJ databases">
        <title>Complete Genome Sequence and Methylome Analysis of free living Spirochaetas.</title>
        <authorList>
            <person name="Fomenkov A."/>
            <person name="Dubinina G."/>
            <person name="Leshcheva N."/>
            <person name="Mikheeva N."/>
            <person name="Grabovich M."/>
            <person name="Vincze T."/>
            <person name="Roberts R.J."/>
        </authorList>
    </citation>
    <scope>NUCLEOTIDE SEQUENCE [LARGE SCALE GENOMIC DNA]</scope>
    <source>
        <strain evidence="2 3">K2</strain>
    </source>
</reference>
<organism evidence="2 3">
    <name type="scientific">Oceanispirochaeta crateris</name>
    <dbReference type="NCBI Taxonomy" id="2518645"/>
    <lineage>
        <taxon>Bacteria</taxon>
        <taxon>Pseudomonadati</taxon>
        <taxon>Spirochaetota</taxon>
        <taxon>Spirochaetia</taxon>
        <taxon>Spirochaetales</taxon>
        <taxon>Spirochaetaceae</taxon>
        <taxon>Oceanispirochaeta</taxon>
    </lineage>
</organism>
<evidence type="ECO:0000256" key="1">
    <source>
        <dbReference type="SAM" id="MobiDB-lite"/>
    </source>
</evidence>
<name>A0A5C1QM56_9SPIO</name>
<sequence>MSEKVHYEDNLFYLHTEISNIQNGLKLSIDSEFFASRIINQIFAIDAILNRHYLLLKENPYLIRRNDFLFSIQKLKTKLSKLIETVEEKKSFFSEKDTERFPELKRKMAAHLMDVQKIRKEISEKLESSSEDSSSLSSSEYELLMQSSEE</sequence>
<dbReference type="OrthoDB" id="371174at2"/>
<dbReference type="RefSeq" id="WP_149485716.1">
    <property type="nucleotide sequence ID" value="NZ_CP036150.1"/>
</dbReference>
<feature type="compositionally biased region" description="Low complexity" evidence="1">
    <location>
        <begin position="131"/>
        <end position="150"/>
    </location>
</feature>
<protein>
    <submittedName>
        <fullName evidence="2">Uncharacterized protein</fullName>
    </submittedName>
</protein>
<gene>
    <name evidence="2" type="ORF">EXM22_06400</name>
</gene>
<dbReference type="EMBL" id="CP036150">
    <property type="protein sequence ID" value="QEN07636.1"/>
    <property type="molecule type" value="Genomic_DNA"/>
</dbReference>
<evidence type="ECO:0000313" key="2">
    <source>
        <dbReference type="EMBL" id="QEN07636.1"/>
    </source>
</evidence>
<accession>A0A5C1QM56</accession>
<dbReference type="KEGG" id="ock:EXM22_06400"/>
<dbReference type="AlphaFoldDB" id="A0A5C1QM56"/>
<proteinExistence type="predicted"/>
<feature type="region of interest" description="Disordered" evidence="1">
    <location>
        <begin position="124"/>
        <end position="150"/>
    </location>
</feature>
<dbReference type="Proteomes" id="UP000324209">
    <property type="component" value="Chromosome"/>
</dbReference>
<keyword evidence="3" id="KW-1185">Reference proteome</keyword>